<sequence length="206" mass="23410">MGLPQSSAFGVGLDVGLRLGLELAMANSADQMDGNHMKAKNHVDLDRVQKLKKQFANLYVVVVLPTKEQNDSFVQSYFRELTFLFLPPKSREEMGWRLDIEMGFEKIVKIAHSRGACKQQDIISKLRTERKRSVQVMDAFRRVMSSVPGLDDHDANSLNQAIGSIEAIAKASKEYILENTDLSVEKAERIRSFFRDPKFYLSLKIN</sequence>
<protein>
    <recommendedName>
        <fullName evidence="2">Protein PARTING DANCERS</fullName>
    </recommendedName>
</protein>
<dbReference type="GO" id="GO:0005694">
    <property type="term" value="C:chromosome"/>
    <property type="evidence" value="ECO:0007669"/>
    <property type="project" value="EnsemblPlants"/>
</dbReference>
<dbReference type="GO" id="GO:0000712">
    <property type="term" value="P:resolution of meiotic recombination intermediates"/>
    <property type="evidence" value="ECO:0007669"/>
    <property type="project" value="InterPro"/>
</dbReference>
<dbReference type="InterPro" id="IPR039172">
    <property type="entry name" value="PTD"/>
</dbReference>
<dbReference type="AlphaFoldDB" id="A0A9I9E7A9"/>
<dbReference type="PANTHER" id="PTHR37394:SF1">
    <property type="entry name" value="PROTEIN PARTING DANCERS"/>
    <property type="match status" value="1"/>
</dbReference>
<evidence type="ECO:0000313" key="1">
    <source>
        <dbReference type="EnsemblPlants" id="MELO3C029791.2.1"/>
    </source>
</evidence>
<dbReference type="Gene3D" id="1.10.150.20">
    <property type="entry name" value="5' to 3' exonuclease, C-terminal subdomain"/>
    <property type="match status" value="1"/>
</dbReference>
<proteinExistence type="predicted"/>
<name>A0A9I9E7A9_CUCME</name>
<organism evidence="1">
    <name type="scientific">Cucumis melo</name>
    <name type="common">Muskmelon</name>
    <dbReference type="NCBI Taxonomy" id="3656"/>
    <lineage>
        <taxon>Eukaryota</taxon>
        <taxon>Viridiplantae</taxon>
        <taxon>Streptophyta</taxon>
        <taxon>Embryophyta</taxon>
        <taxon>Tracheophyta</taxon>
        <taxon>Spermatophyta</taxon>
        <taxon>Magnoliopsida</taxon>
        <taxon>eudicotyledons</taxon>
        <taxon>Gunneridae</taxon>
        <taxon>Pentapetalae</taxon>
        <taxon>rosids</taxon>
        <taxon>fabids</taxon>
        <taxon>Cucurbitales</taxon>
        <taxon>Cucurbitaceae</taxon>
        <taxon>Benincaseae</taxon>
        <taxon>Cucumis</taxon>
    </lineage>
</organism>
<accession>A0A9I9E7A9</accession>
<dbReference type="Pfam" id="PF14520">
    <property type="entry name" value="HHH_5"/>
    <property type="match status" value="1"/>
</dbReference>
<dbReference type="SUPFAM" id="SSF47781">
    <property type="entry name" value="RuvA domain 2-like"/>
    <property type="match status" value="1"/>
</dbReference>
<dbReference type="GO" id="GO:0005634">
    <property type="term" value="C:nucleus"/>
    <property type="evidence" value="ECO:0007669"/>
    <property type="project" value="EnsemblPlants"/>
</dbReference>
<dbReference type="EnsemblPlants" id="MELO3C029791.2.1">
    <property type="protein sequence ID" value="MELO3C029791.2.1"/>
    <property type="gene ID" value="MELO3C029791.2"/>
</dbReference>
<reference evidence="1" key="1">
    <citation type="submission" date="2023-03" db="UniProtKB">
        <authorList>
            <consortium name="EnsemblPlants"/>
        </authorList>
    </citation>
    <scope>IDENTIFICATION</scope>
</reference>
<dbReference type="PANTHER" id="PTHR37394">
    <property type="entry name" value="PROTEIN PARTING DANCERS"/>
    <property type="match status" value="1"/>
</dbReference>
<dbReference type="InterPro" id="IPR010994">
    <property type="entry name" value="RuvA_2-like"/>
</dbReference>
<evidence type="ECO:0008006" key="2">
    <source>
        <dbReference type="Google" id="ProtNLM"/>
    </source>
</evidence>
<dbReference type="Gramene" id="MELO3C029791.2.1">
    <property type="protein sequence ID" value="MELO3C029791.2.1"/>
    <property type="gene ID" value="MELO3C029791.2"/>
</dbReference>